<dbReference type="GO" id="GO:0035731">
    <property type="term" value="F:dinitrosyl-iron complex binding"/>
    <property type="evidence" value="ECO:0007669"/>
    <property type="project" value="UniProtKB-UniRule"/>
</dbReference>
<evidence type="ECO:0000256" key="10">
    <source>
        <dbReference type="ARBA" id="ARBA00023163"/>
    </source>
</evidence>
<keyword evidence="6 11" id="KW-0411">Iron-sulfur</keyword>
<comment type="caution">
    <text evidence="13">The sequence shown here is derived from an EMBL/GenBank/DDBJ whole genome shotgun (WGS) entry which is preliminary data.</text>
</comment>
<keyword evidence="4 11" id="KW-0479">Metal-binding</keyword>
<evidence type="ECO:0000256" key="9">
    <source>
        <dbReference type="ARBA" id="ARBA00023157"/>
    </source>
</evidence>
<comment type="subcellular location">
    <subcellularLocation>
        <location evidence="1 11">Cytoplasm</location>
    </subcellularLocation>
</comment>
<comment type="PTM">
    <text evidence="11">The Fe-S cluster can be nitrosylated by nitric oxide (NO).</text>
</comment>
<proteinExistence type="inferred from homology"/>
<dbReference type="RefSeq" id="WP_189268985.1">
    <property type="nucleotide sequence ID" value="NZ_BMML01000038.1"/>
</dbReference>
<dbReference type="GO" id="GO:0051539">
    <property type="term" value="F:4 iron, 4 sulfur cluster binding"/>
    <property type="evidence" value="ECO:0007669"/>
    <property type="project" value="UniProtKB-UniRule"/>
</dbReference>
<dbReference type="PANTHER" id="PTHR38839">
    <property type="entry name" value="TRANSCRIPTIONAL REGULATOR WHID-RELATED"/>
    <property type="match status" value="1"/>
</dbReference>
<evidence type="ECO:0000256" key="5">
    <source>
        <dbReference type="ARBA" id="ARBA00023004"/>
    </source>
</evidence>
<comment type="function">
    <text evidence="11">Acts as a transcriptional regulator. Probably redox-responsive. The apo- but not holo-form probably binds DNA.</text>
</comment>
<accession>A0A917XN54</accession>
<evidence type="ECO:0000256" key="6">
    <source>
        <dbReference type="ARBA" id="ARBA00023014"/>
    </source>
</evidence>
<dbReference type="GO" id="GO:0003677">
    <property type="term" value="F:DNA binding"/>
    <property type="evidence" value="ECO:0007669"/>
    <property type="project" value="UniProtKB-UniRule"/>
</dbReference>
<comment type="similarity">
    <text evidence="2 11">Belongs to the WhiB family.</text>
</comment>
<keyword evidence="7 11" id="KW-0805">Transcription regulation</keyword>
<dbReference type="AlphaFoldDB" id="A0A917XN54"/>
<keyword evidence="14" id="KW-1185">Reference proteome</keyword>
<sequence length="84" mass="9564">MNDWRDHAECRDEDPDLFFPIGTTGPSLHQTRRAKAVCERCPVQEPCLGWAMQSGQAVGVWGGTTEAERRLLARRRQRAARRLS</sequence>
<reference evidence="13" key="2">
    <citation type="submission" date="2020-09" db="EMBL/GenBank/DDBJ databases">
        <authorList>
            <person name="Sun Q."/>
            <person name="Zhou Y."/>
        </authorList>
    </citation>
    <scope>NUCLEOTIDE SEQUENCE</scope>
    <source>
        <strain evidence="13">CGMCC 4.7110</strain>
    </source>
</reference>
<dbReference type="GO" id="GO:0045454">
    <property type="term" value="P:cell redox homeostasis"/>
    <property type="evidence" value="ECO:0007669"/>
    <property type="project" value="TreeGrafter"/>
</dbReference>
<keyword evidence="9 11" id="KW-1015">Disulfide bond</keyword>
<comment type="cofactor">
    <cofactor evidence="11">
        <name>[4Fe-4S] cluster</name>
        <dbReference type="ChEBI" id="CHEBI:49883"/>
    </cofactor>
    <text evidence="11">Binds 1 [4Fe-4S] cluster per subunit. Following nitrosylation of the [4Fe-4S] cluster binds 1 [4Fe-8(NO)] cluster per subunit.</text>
</comment>
<feature type="binding site" evidence="11">
    <location>
        <position position="41"/>
    </location>
    <ligand>
        <name>[4Fe-4S] cluster</name>
        <dbReference type="ChEBI" id="CHEBI:49883"/>
    </ligand>
</feature>
<dbReference type="Proteomes" id="UP000653411">
    <property type="component" value="Unassembled WGS sequence"/>
</dbReference>
<evidence type="ECO:0000256" key="1">
    <source>
        <dbReference type="ARBA" id="ARBA00004496"/>
    </source>
</evidence>
<dbReference type="GO" id="GO:0005737">
    <property type="term" value="C:cytoplasm"/>
    <property type="evidence" value="ECO:0007669"/>
    <property type="project" value="UniProtKB-SubCell"/>
</dbReference>
<keyword evidence="8 11" id="KW-0238">DNA-binding</keyword>
<reference evidence="13" key="1">
    <citation type="journal article" date="2014" name="Int. J. Syst. Evol. Microbiol.">
        <title>Complete genome sequence of Corynebacterium casei LMG S-19264T (=DSM 44701T), isolated from a smear-ripened cheese.</title>
        <authorList>
            <consortium name="US DOE Joint Genome Institute (JGI-PGF)"/>
            <person name="Walter F."/>
            <person name="Albersmeier A."/>
            <person name="Kalinowski J."/>
            <person name="Ruckert C."/>
        </authorList>
    </citation>
    <scope>NUCLEOTIDE SEQUENCE</scope>
    <source>
        <strain evidence="13">CGMCC 4.7110</strain>
    </source>
</reference>
<evidence type="ECO:0000256" key="3">
    <source>
        <dbReference type="ARBA" id="ARBA00022485"/>
    </source>
</evidence>
<protein>
    <recommendedName>
        <fullName evidence="11">Transcriptional regulator WhiB</fullName>
    </recommendedName>
</protein>
<evidence type="ECO:0000313" key="13">
    <source>
        <dbReference type="EMBL" id="GGN42877.1"/>
    </source>
</evidence>
<organism evidence="13 14">
    <name type="scientific">Streptomyces fuscichromogenes</name>
    <dbReference type="NCBI Taxonomy" id="1324013"/>
    <lineage>
        <taxon>Bacteria</taxon>
        <taxon>Bacillati</taxon>
        <taxon>Actinomycetota</taxon>
        <taxon>Actinomycetes</taxon>
        <taxon>Kitasatosporales</taxon>
        <taxon>Streptomycetaceae</taxon>
        <taxon>Streptomyces</taxon>
    </lineage>
</organism>
<evidence type="ECO:0000313" key="14">
    <source>
        <dbReference type="Proteomes" id="UP000653411"/>
    </source>
</evidence>
<dbReference type="PANTHER" id="PTHR38839:SF6">
    <property type="entry name" value="TRANSCRIPTIONAL REGULATOR WHIB1"/>
    <property type="match status" value="1"/>
</dbReference>
<dbReference type="GO" id="GO:0046872">
    <property type="term" value="F:metal ion binding"/>
    <property type="evidence" value="ECO:0007669"/>
    <property type="project" value="UniProtKB-KW"/>
</dbReference>
<dbReference type="EMBL" id="BMML01000038">
    <property type="protein sequence ID" value="GGN42877.1"/>
    <property type="molecule type" value="Genomic_DNA"/>
</dbReference>
<evidence type="ECO:0000259" key="12">
    <source>
        <dbReference type="PROSITE" id="PS51674"/>
    </source>
</evidence>
<evidence type="ECO:0000256" key="2">
    <source>
        <dbReference type="ARBA" id="ARBA00006597"/>
    </source>
</evidence>
<gene>
    <name evidence="11 13" type="primary">whiB</name>
    <name evidence="13" type="ORF">GCM10011578_092580</name>
</gene>
<dbReference type="InterPro" id="IPR034768">
    <property type="entry name" value="4FE4S_WBL"/>
</dbReference>
<dbReference type="GO" id="GO:0047134">
    <property type="term" value="F:protein-disulfide reductase [NAD(P)H] activity"/>
    <property type="evidence" value="ECO:0007669"/>
    <property type="project" value="TreeGrafter"/>
</dbReference>
<feature type="binding site" evidence="11">
    <location>
        <position position="38"/>
    </location>
    <ligand>
        <name>[4Fe-4S] cluster</name>
        <dbReference type="ChEBI" id="CHEBI:49883"/>
    </ligand>
</feature>
<keyword evidence="11" id="KW-0963">Cytoplasm</keyword>
<dbReference type="GO" id="GO:0045892">
    <property type="term" value="P:negative regulation of DNA-templated transcription"/>
    <property type="evidence" value="ECO:0007669"/>
    <property type="project" value="TreeGrafter"/>
</dbReference>
<feature type="domain" description="4Fe-4S Wbl-type" evidence="12">
    <location>
        <begin position="9"/>
        <end position="71"/>
    </location>
</feature>
<dbReference type="Pfam" id="PF02467">
    <property type="entry name" value="Whib"/>
    <property type="match status" value="1"/>
</dbReference>
<dbReference type="InterPro" id="IPR003482">
    <property type="entry name" value="Whib"/>
</dbReference>
<dbReference type="HAMAP" id="MF_01479">
    <property type="entry name" value="WhiB"/>
    <property type="match status" value="1"/>
</dbReference>
<dbReference type="PROSITE" id="PS51674">
    <property type="entry name" value="4FE4S_WBL"/>
    <property type="match status" value="1"/>
</dbReference>
<feature type="binding site" evidence="11">
    <location>
        <position position="47"/>
    </location>
    <ligand>
        <name>[4Fe-4S] cluster</name>
        <dbReference type="ChEBI" id="CHEBI:49883"/>
    </ligand>
</feature>
<feature type="binding site" evidence="11">
    <location>
        <position position="10"/>
    </location>
    <ligand>
        <name>[4Fe-4S] cluster</name>
        <dbReference type="ChEBI" id="CHEBI:49883"/>
    </ligand>
</feature>
<evidence type="ECO:0000256" key="8">
    <source>
        <dbReference type="ARBA" id="ARBA00023125"/>
    </source>
</evidence>
<evidence type="ECO:0000256" key="11">
    <source>
        <dbReference type="HAMAP-Rule" id="MF_01479"/>
    </source>
</evidence>
<keyword evidence="5 11" id="KW-0408">Iron</keyword>
<evidence type="ECO:0000256" key="7">
    <source>
        <dbReference type="ARBA" id="ARBA00023015"/>
    </source>
</evidence>
<keyword evidence="3 11" id="KW-0004">4Fe-4S</keyword>
<keyword evidence="10 11" id="KW-0804">Transcription</keyword>
<comment type="PTM">
    <text evidence="11">Upon Fe-S cluster removal intramolecular disulfide bonds are formed.</text>
</comment>
<name>A0A917XN54_9ACTN</name>
<evidence type="ECO:0000256" key="4">
    <source>
        <dbReference type="ARBA" id="ARBA00022723"/>
    </source>
</evidence>